<keyword evidence="3" id="KW-1185">Reference proteome</keyword>
<sequence>MIHRMTPLRTVPPCCVVSLGLGVGQRTGTCTGGRGDDGSGRSYCTTLHLDAAESRFQVESECQWPRMDPESSSSSIESSGTRTNLECTNIQYHINSSFFRKVGVIESQTQRKTEHRCSSTTTRVQRNVHWSDGYGSSSASNDTICLRSESQRSGIGFNLRPEQDNLDDIDIDGVEVEFEEKTSVPEAPARIWNIQDIVQTIRYLISNSLVPLPPPLLKTSSSSSGFIVRLKSVTTSLTSTLINFLFEKFPSRARSTVTTARRSSKKAEFFWLSANSFRIPIGGVLEFRHPFRRPAFCGLEGKSTTVIPASSHINDNHPPQKKIGKPTVPVQNPVAWNHRNVYGTPLRSL</sequence>
<accession>A0A4V4HIK9</accession>
<feature type="region of interest" description="Disordered" evidence="1">
    <location>
        <begin position="61"/>
        <end position="80"/>
    </location>
</feature>
<gene>
    <name evidence="2" type="ORF">K435DRAFT_789067</name>
</gene>
<dbReference type="EMBL" id="ML179040">
    <property type="protein sequence ID" value="THV06976.1"/>
    <property type="molecule type" value="Genomic_DNA"/>
</dbReference>
<evidence type="ECO:0000313" key="3">
    <source>
        <dbReference type="Proteomes" id="UP000297245"/>
    </source>
</evidence>
<evidence type="ECO:0000313" key="2">
    <source>
        <dbReference type="EMBL" id="THV06976.1"/>
    </source>
</evidence>
<proteinExistence type="predicted"/>
<organism evidence="2 3">
    <name type="scientific">Dendrothele bispora (strain CBS 962.96)</name>
    <dbReference type="NCBI Taxonomy" id="1314807"/>
    <lineage>
        <taxon>Eukaryota</taxon>
        <taxon>Fungi</taxon>
        <taxon>Dikarya</taxon>
        <taxon>Basidiomycota</taxon>
        <taxon>Agaricomycotina</taxon>
        <taxon>Agaricomycetes</taxon>
        <taxon>Agaricomycetidae</taxon>
        <taxon>Agaricales</taxon>
        <taxon>Agaricales incertae sedis</taxon>
        <taxon>Dendrothele</taxon>
    </lineage>
</organism>
<feature type="compositionally biased region" description="Low complexity" evidence="1">
    <location>
        <begin position="70"/>
        <end position="79"/>
    </location>
</feature>
<dbReference type="Proteomes" id="UP000297245">
    <property type="component" value="Unassembled WGS sequence"/>
</dbReference>
<name>A0A4V4HIK9_DENBC</name>
<dbReference type="AlphaFoldDB" id="A0A4V4HIK9"/>
<protein>
    <submittedName>
        <fullName evidence="2">Uncharacterized protein</fullName>
    </submittedName>
</protein>
<reference evidence="2 3" key="1">
    <citation type="journal article" date="2019" name="Nat. Ecol. Evol.">
        <title>Megaphylogeny resolves global patterns of mushroom evolution.</title>
        <authorList>
            <person name="Varga T."/>
            <person name="Krizsan K."/>
            <person name="Foldi C."/>
            <person name="Dima B."/>
            <person name="Sanchez-Garcia M."/>
            <person name="Sanchez-Ramirez S."/>
            <person name="Szollosi G.J."/>
            <person name="Szarkandi J.G."/>
            <person name="Papp V."/>
            <person name="Albert L."/>
            <person name="Andreopoulos W."/>
            <person name="Angelini C."/>
            <person name="Antonin V."/>
            <person name="Barry K.W."/>
            <person name="Bougher N.L."/>
            <person name="Buchanan P."/>
            <person name="Buyck B."/>
            <person name="Bense V."/>
            <person name="Catcheside P."/>
            <person name="Chovatia M."/>
            <person name="Cooper J."/>
            <person name="Damon W."/>
            <person name="Desjardin D."/>
            <person name="Finy P."/>
            <person name="Geml J."/>
            <person name="Haridas S."/>
            <person name="Hughes K."/>
            <person name="Justo A."/>
            <person name="Karasinski D."/>
            <person name="Kautmanova I."/>
            <person name="Kiss B."/>
            <person name="Kocsube S."/>
            <person name="Kotiranta H."/>
            <person name="LaButti K.M."/>
            <person name="Lechner B.E."/>
            <person name="Liimatainen K."/>
            <person name="Lipzen A."/>
            <person name="Lukacs Z."/>
            <person name="Mihaltcheva S."/>
            <person name="Morgado L.N."/>
            <person name="Niskanen T."/>
            <person name="Noordeloos M.E."/>
            <person name="Ohm R.A."/>
            <person name="Ortiz-Santana B."/>
            <person name="Ovrebo C."/>
            <person name="Racz N."/>
            <person name="Riley R."/>
            <person name="Savchenko A."/>
            <person name="Shiryaev A."/>
            <person name="Soop K."/>
            <person name="Spirin V."/>
            <person name="Szebenyi C."/>
            <person name="Tomsovsky M."/>
            <person name="Tulloss R.E."/>
            <person name="Uehling J."/>
            <person name="Grigoriev I.V."/>
            <person name="Vagvolgyi C."/>
            <person name="Papp T."/>
            <person name="Martin F.M."/>
            <person name="Miettinen O."/>
            <person name="Hibbett D.S."/>
            <person name="Nagy L.G."/>
        </authorList>
    </citation>
    <scope>NUCLEOTIDE SEQUENCE [LARGE SCALE GENOMIC DNA]</scope>
    <source>
        <strain evidence="2 3">CBS 962.96</strain>
    </source>
</reference>
<evidence type="ECO:0000256" key="1">
    <source>
        <dbReference type="SAM" id="MobiDB-lite"/>
    </source>
</evidence>